<keyword evidence="2" id="KW-1185">Reference proteome</keyword>
<dbReference type="PROSITE" id="PS51257">
    <property type="entry name" value="PROKAR_LIPOPROTEIN"/>
    <property type="match status" value="1"/>
</dbReference>
<comment type="caution">
    <text evidence="1">The sequence shown here is derived from an EMBL/GenBank/DDBJ whole genome shotgun (WGS) entry which is preliminary data.</text>
</comment>
<dbReference type="InterPro" id="IPR011990">
    <property type="entry name" value="TPR-like_helical_dom_sf"/>
</dbReference>
<organism evidence="1 2">
    <name type="scientific">Pedobacter alpinus</name>
    <dbReference type="NCBI Taxonomy" id="1590643"/>
    <lineage>
        <taxon>Bacteria</taxon>
        <taxon>Pseudomonadati</taxon>
        <taxon>Bacteroidota</taxon>
        <taxon>Sphingobacteriia</taxon>
        <taxon>Sphingobacteriales</taxon>
        <taxon>Sphingobacteriaceae</taxon>
        <taxon>Pedobacter</taxon>
    </lineage>
</organism>
<reference evidence="2" key="1">
    <citation type="journal article" date="2019" name="Int. J. Syst. Evol. Microbiol.">
        <title>The Global Catalogue of Microorganisms (GCM) 10K type strain sequencing project: providing services to taxonomists for standard genome sequencing and annotation.</title>
        <authorList>
            <consortium name="The Broad Institute Genomics Platform"/>
            <consortium name="The Broad Institute Genome Sequencing Center for Infectious Disease"/>
            <person name="Wu L."/>
            <person name="Ma J."/>
        </authorList>
    </citation>
    <scope>NUCLEOTIDE SEQUENCE [LARGE SCALE GENOMIC DNA]</scope>
    <source>
        <strain evidence="2">KCTC 42456</strain>
    </source>
</reference>
<dbReference type="SUPFAM" id="SSF48452">
    <property type="entry name" value="TPR-like"/>
    <property type="match status" value="1"/>
</dbReference>
<dbReference type="InterPro" id="IPR041662">
    <property type="entry name" value="SusD-like_2"/>
</dbReference>
<evidence type="ECO:0000313" key="1">
    <source>
        <dbReference type="EMBL" id="MFD2732188.1"/>
    </source>
</evidence>
<name>A0ABW5TTQ8_9SPHI</name>
<evidence type="ECO:0000313" key="2">
    <source>
        <dbReference type="Proteomes" id="UP001597546"/>
    </source>
</evidence>
<keyword evidence="1" id="KW-0449">Lipoprotein</keyword>
<dbReference type="EMBL" id="JBHULV010000035">
    <property type="protein sequence ID" value="MFD2732188.1"/>
    <property type="molecule type" value="Genomic_DNA"/>
</dbReference>
<accession>A0ABW5TTQ8</accession>
<proteinExistence type="predicted"/>
<gene>
    <name evidence="1" type="ORF">ACFSSE_10785</name>
</gene>
<protein>
    <submittedName>
        <fullName evidence="1">SusD/RagB family nutrient-binding outer membrane lipoprotein</fullName>
    </submittedName>
</protein>
<sequence>MKKITNKITAILLSSLLFTVSCKEGFEEINTDPISTPNALPQQLLAPALVGTLTPNMIRNRNFNNELMQITVNQSDGDATVFRYEYRNNISDYTWNNWYIQLTNFKDLYNIANQPITLNNSYKGIALICEAWIYSLLTDTYGDIPYSESNQGANKVFEPKFDNQRDVYLGIFAKLEEANTLLTTNTAIVASSDPVFNGNVARWRRFGNSLYLRLLLRVSGKAEIANEAIAKIKDIVDTNASTYPKMANNDDSAILRWTGFGPYTSPYQTGVRVQDFRDPAIANFFIDNLRDWADPRIDISTYGTGGVNRWGISQGANGFAGIPSGYVPGTGATKQSGFYSSDQRTVSLQTDPLTGIMMTYAEYQFILAEAATKGWIDGSAESFYKTGVLFSITQWLPNWPNATSSGVAPSPAISINSQAFLDYLTTAELNWDDSLPIDAPFGSDSKMEKIHIQKYYSMFLADMQQWFEYRRTGHPFIERGPGLRNGGVMPARMTYPVYVQSANPTNYKNAIANQGADVISTQVWWQKP</sequence>
<dbReference type="RefSeq" id="WP_379045249.1">
    <property type="nucleotide sequence ID" value="NZ_JBHSKW010000052.1"/>
</dbReference>
<dbReference type="Proteomes" id="UP001597546">
    <property type="component" value="Unassembled WGS sequence"/>
</dbReference>
<dbReference type="Gene3D" id="1.25.40.390">
    <property type="match status" value="1"/>
</dbReference>
<dbReference type="Pfam" id="PF12771">
    <property type="entry name" value="SusD-like_2"/>
    <property type="match status" value="1"/>
</dbReference>